<dbReference type="InterPro" id="IPR016088">
    <property type="entry name" value="Chalcone_isomerase_3-sand"/>
</dbReference>
<proteinExistence type="predicted"/>
<reference evidence="1" key="1">
    <citation type="submission" date="2020-06" db="EMBL/GenBank/DDBJ databases">
        <authorList>
            <consortium name="Plant Systems Biology data submission"/>
        </authorList>
    </citation>
    <scope>NUCLEOTIDE SEQUENCE</scope>
    <source>
        <strain evidence="1">D6</strain>
    </source>
</reference>
<accession>A0A9N8EJZ7</accession>
<protein>
    <submittedName>
        <fullName evidence="1">Uncharacterized protein</fullName>
    </submittedName>
</protein>
<gene>
    <name evidence="1" type="ORF">SEMRO_1124_G243810.1</name>
</gene>
<name>A0A9N8EJZ7_9STRA</name>
<evidence type="ECO:0000313" key="1">
    <source>
        <dbReference type="EMBL" id="CAB9520666.1"/>
    </source>
</evidence>
<organism evidence="1 2">
    <name type="scientific">Seminavis robusta</name>
    <dbReference type="NCBI Taxonomy" id="568900"/>
    <lineage>
        <taxon>Eukaryota</taxon>
        <taxon>Sar</taxon>
        <taxon>Stramenopiles</taxon>
        <taxon>Ochrophyta</taxon>
        <taxon>Bacillariophyta</taxon>
        <taxon>Bacillariophyceae</taxon>
        <taxon>Bacillariophycidae</taxon>
        <taxon>Naviculales</taxon>
        <taxon>Naviculaceae</taxon>
        <taxon>Seminavis</taxon>
    </lineage>
</organism>
<dbReference type="EMBL" id="CAICTM010001122">
    <property type="protein sequence ID" value="CAB9520666.1"/>
    <property type="molecule type" value="Genomic_DNA"/>
</dbReference>
<dbReference type="Gene3D" id="3.50.70.10">
    <property type="match status" value="1"/>
</dbReference>
<dbReference type="AlphaFoldDB" id="A0A9N8EJZ7"/>
<dbReference type="Proteomes" id="UP001153069">
    <property type="component" value="Unassembled WGS sequence"/>
</dbReference>
<keyword evidence="2" id="KW-1185">Reference proteome</keyword>
<evidence type="ECO:0000313" key="2">
    <source>
        <dbReference type="Proteomes" id="UP001153069"/>
    </source>
</evidence>
<sequence>MSFTALYESLVSVSVPTILTTLHEEATLLMEEAEEGEDIVETAQEEVASTSSDVPPDVTGTWNELPQPITVQGVELNPYTTVATSNDDDKPLYRNGHGVRTVRAPFGYNLHVYVVAMYTKVPIRSEQDVQDLLLANDSVFVMEFTFLRDITPTQMSIAWNYQLDTSVTDSDYEGYADDRAKFLELLGDGPMAERESSDSTFPQIKWY</sequence>
<comment type="caution">
    <text evidence="1">The sequence shown here is derived from an EMBL/GenBank/DDBJ whole genome shotgun (WGS) entry which is preliminary data.</text>
</comment>